<dbReference type="Proteomes" id="UP000253845">
    <property type="component" value="Unassembled WGS sequence"/>
</dbReference>
<organism evidence="1 2">
    <name type="scientific">Aspergillus niger ATCC 13496</name>
    <dbReference type="NCBI Taxonomy" id="1353008"/>
    <lineage>
        <taxon>Eukaryota</taxon>
        <taxon>Fungi</taxon>
        <taxon>Dikarya</taxon>
        <taxon>Ascomycota</taxon>
        <taxon>Pezizomycotina</taxon>
        <taxon>Eurotiomycetes</taxon>
        <taxon>Eurotiomycetidae</taxon>
        <taxon>Eurotiales</taxon>
        <taxon>Aspergillaceae</taxon>
        <taxon>Aspergillus</taxon>
        <taxon>Aspergillus subgen. Circumdati</taxon>
    </lineage>
</organism>
<protein>
    <recommendedName>
        <fullName evidence="3">Stress response protein Rds1</fullName>
    </recommendedName>
</protein>
<evidence type="ECO:0008006" key="3">
    <source>
        <dbReference type="Google" id="ProtNLM"/>
    </source>
</evidence>
<dbReference type="VEuPathDB" id="FungiDB:M747DRAFT_333678"/>
<evidence type="ECO:0000313" key="1">
    <source>
        <dbReference type="EMBL" id="RDH17505.1"/>
    </source>
</evidence>
<proteinExistence type="predicted"/>
<dbReference type="AlphaFoldDB" id="A0A370BTV5"/>
<accession>A0A370BTV5</accession>
<evidence type="ECO:0000313" key="2">
    <source>
        <dbReference type="Proteomes" id="UP000253845"/>
    </source>
</evidence>
<sequence length="417" mass="44991">MPPPIPHCRIGKFISSYESPSRLVTCDMFIVSNALPENHGLGREAQLQLIAVNASDNRSLPSLTKMLSLNILPLASLIGLSLALPKARSPKLDPNPIPGESPLFATYTGEPTPIPANYTRVIPATSSGPAGPDDVLFQNLLSAEWIIYSFYQQGVEAFTPSSFSDLGYPNSTYDRIAEIRDNEAGHIRIFQDEISSTSLKPGPCNYSFGFNNDPETFLALQVYIEVNSMAFLTGLVREANTTDTRSALVAIGEIETRHNAWSLIDIWGVSPFSGPADTVYPYANQILALTNSFVASGSCPSENPQYPYPNQNLPEIGYVTNTTTGHPGSKIQLEFSSDPAFVEGGDYYAVFFHGLQNISVPFDISTNETVIPGSFDKGAGIIAIAIADEAGAPTEDSVLAGPLLLLQQPEKLTVLEP</sequence>
<name>A0A370BTV5_ASPNG</name>
<dbReference type="Pfam" id="PF13668">
    <property type="entry name" value="Ferritin_2"/>
    <property type="match status" value="1"/>
</dbReference>
<gene>
    <name evidence="1" type="ORF">M747DRAFT_333678</name>
</gene>
<dbReference type="EMBL" id="KZ851930">
    <property type="protein sequence ID" value="RDH17505.1"/>
    <property type="molecule type" value="Genomic_DNA"/>
</dbReference>
<reference evidence="1 2" key="1">
    <citation type="submission" date="2018-07" db="EMBL/GenBank/DDBJ databases">
        <title>Section-level genome sequencing of Aspergillus section Nigri to investigate inter- and intra-species variation.</title>
        <authorList>
            <consortium name="DOE Joint Genome Institute"/>
            <person name="Vesth T.C."/>
            <person name="Nybo J.L."/>
            <person name="Theobald S."/>
            <person name="Frisvad J.C."/>
            <person name="Larsen T.O."/>
            <person name="Nielsen K.F."/>
            <person name="Hoof J.B."/>
            <person name="Brandl J."/>
            <person name="Salamov A."/>
            <person name="Riley R."/>
            <person name="Gladden J.M."/>
            <person name="Phatale P."/>
            <person name="Nielsen M.T."/>
            <person name="Lyhne E.K."/>
            <person name="Kogle M.E."/>
            <person name="Strasser K."/>
            <person name="McDonnell E."/>
            <person name="Barry K."/>
            <person name="Clum A."/>
            <person name="Chen C."/>
            <person name="Nolan M."/>
            <person name="Sandor L."/>
            <person name="Kuo A."/>
            <person name="Lipzen A."/>
            <person name="Hainaut M."/>
            <person name="Drula E."/>
            <person name="Tsang A."/>
            <person name="Magnuson J.K."/>
            <person name="Henrissat B."/>
            <person name="Wiebenga A."/>
            <person name="Simmons B.A."/>
            <person name="Makela M.R."/>
            <person name="De vries R.P."/>
            <person name="Grigoriev I.V."/>
            <person name="Mortensen U.H."/>
            <person name="Baker S.E."/>
            <person name="Andersen M.R."/>
        </authorList>
    </citation>
    <scope>NUCLEOTIDE SEQUENCE [LARGE SCALE GENOMIC DNA]</scope>
    <source>
        <strain evidence="1 2">ATCC 13496</strain>
    </source>
</reference>